<dbReference type="SUPFAM" id="SSF56784">
    <property type="entry name" value="HAD-like"/>
    <property type="match status" value="1"/>
</dbReference>
<dbReference type="EMBL" id="JARJCM010000065">
    <property type="protein sequence ID" value="KAJ7033398.1"/>
    <property type="molecule type" value="Genomic_DNA"/>
</dbReference>
<dbReference type="Gene3D" id="1.10.150.240">
    <property type="entry name" value="Putative phosphatase, domain 2"/>
    <property type="match status" value="1"/>
</dbReference>
<sequence length="206" mass="22250">MSLPPKQLPGGTAISTDLFFNAWMSNAEVDFQRLSVLQKFRPHSTLLKKAFYTTMQDAGIATSSVAAADIDRLISQYSDNLTPRSGLAEMMQTLRSDGFTVYCCSDASPERVQGYFAKAGIDMPMDNLFSCDMMVREKLSSAGVIVFAAAHAWDLAGARNAGFNTAYYTVGEDETCVEVFGKADVVADTLPQLGSAIVQKWGKGAA</sequence>
<dbReference type="PANTHER" id="PTHR43316:SF4">
    <property type="entry name" value="ACID DEHALOGENASE, PUTATIVE (AFU_ORTHOLOGUE AFUA_8G05870)-RELATED"/>
    <property type="match status" value="1"/>
</dbReference>
<dbReference type="AlphaFoldDB" id="A0AAD6WZL4"/>
<dbReference type="InterPro" id="IPR036412">
    <property type="entry name" value="HAD-like_sf"/>
</dbReference>
<dbReference type="InterPro" id="IPR023214">
    <property type="entry name" value="HAD_sf"/>
</dbReference>
<dbReference type="InterPro" id="IPR051540">
    <property type="entry name" value="S-2-haloacid_dehalogenase"/>
</dbReference>
<accession>A0AAD6WZL4</accession>
<name>A0AAD6WZL4_9AGAR</name>
<keyword evidence="3" id="KW-1185">Reference proteome</keyword>
<evidence type="ECO:0000256" key="1">
    <source>
        <dbReference type="ARBA" id="ARBA00022801"/>
    </source>
</evidence>
<dbReference type="GO" id="GO:0016787">
    <property type="term" value="F:hydrolase activity"/>
    <property type="evidence" value="ECO:0007669"/>
    <property type="project" value="UniProtKB-KW"/>
</dbReference>
<dbReference type="PANTHER" id="PTHR43316">
    <property type="entry name" value="HYDROLASE, HALOACID DELAHOGENASE-RELATED"/>
    <property type="match status" value="1"/>
</dbReference>
<comment type="caution">
    <text evidence="2">The sequence shown here is derived from an EMBL/GenBank/DDBJ whole genome shotgun (WGS) entry which is preliminary data.</text>
</comment>
<protein>
    <submittedName>
        <fullName evidence="2">Haloacid dehalogenase</fullName>
    </submittedName>
</protein>
<dbReference type="InterPro" id="IPR023198">
    <property type="entry name" value="PGP-like_dom2"/>
</dbReference>
<keyword evidence="1" id="KW-0378">Hydrolase</keyword>
<dbReference type="Proteomes" id="UP001218188">
    <property type="component" value="Unassembled WGS sequence"/>
</dbReference>
<evidence type="ECO:0000313" key="2">
    <source>
        <dbReference type="EMBL" id="KAJ7033398.1"/>
    </source>
</evidence>
<evidence type="ECO:0000313" key="3">
    <source>
        <dbReference type="Proteomes" id="UP001218188"/>
    </source>
</evidence>
<proteinExistence type="predicted"/>
<gene>
    <name evidence="2" type="ORF">C8F04DRAFT_1184102</name>
</gene>
<organism evidence="2 3">
    <name type="scientific">Mycena alexandri</name>
    <dbReference type="NCBI Taxonomy" id="1745969"/>
    <lineage>
        <taxon>Eukaryota</taxon>
        <taxon>Fungi</taxon>
        <taxon>Dikarya</taxon>
        <taxon>Basidiomycota</taxon>
        <taxon>Agaricomycotina</taxon>
        <taxon>Agaricomycetes</taxon>
        <taxon>Agaricomycetidae</taxon>
        <taxon>Agaricales</taxon>
        <taxon>Marasmiineae</taxon>
        <taxon>Mycenaceae</taxon>
        <taxon>Mycena</taxon>
    </lineage>
</organism>
<reference evidence="2" key="1">
    <citation type="submission" date="2023-03" db="EMBL/GenBank/DDBJ databases">
        <title>Massive genome expansion in bonnet fungi (Mycena s.s.) driven by repeated elements and novel gene families across ecological guilds.</title>
        <authorList>
            <consortium name="Lawrence Berkeley National Laboratory"/>
            <person name="Harder C.B."/>
            <person name="Miyauchi S."/>
            <person name="Viragh M."/>
            <person name="Kuo A."/>
            <person name="Thoen E."/>
            <person name="Andreopoulos B."/>
            <person name="Lu D."/>
            <person name="Skrede I."/>
            <person name="Drula E."/>
            <person name="Henrissat B."/>
            <person name="Morin E."/>
            <person name="Kohler A."/>
            <person name="Barry K."/>
            <person name="LaButti K."/>
            <person name="Morin E."/>
            <person name="Salamov A."/>
            <person name="Lipzen A."/>
            <person name="Mereny Z."/>
            <person name="Hegedus B."/>
            <person name="Baldrian P."/>
            <person name="Stursova M."/>
            <person name="Weitz H."/>
            <person name="Taylor A."/>
            <person name="Grigoriev I.V."/>
            <person name="Nagy L.G."/>
            <person name="Martin F."/>
            <person name="Kauserud H."/>
        </authorList>
    </citation>
    <scope>NUCLEOTIDE SEQUENCE</scope>
    <source>
        <strain evidence="2">CBHHK200</strain>
    </source>
</reference>
<dbReference type="Gene3D" id="3.40.50.1000">
    <property type="entry name" value="HAD superfamily/HAD-like"/>
    <property type="match status" value="1"/>
</dbReference>